<evidence type="ECO:0000313" key="2">
    <source>
        <dbReference type="EMBL" id="MFI7587080.1"/>
    </source>
</evidence>
<dbReference type="RefSeq" id="WP_398278016.1">
    <property type="nucleotide sequence ID" value="NZ_JBITLV010000002.1"/>
</dbReference>
<evidence type="ECO:0000256" key="1">
    <source>
        <dbReference type="SAM" id="Phobius"/>
    </source>
</evidence>
<gene>
    <name evidence="2" type="ORF">ACIB24_08410</name>
</gene>
<sequence length="61" mass="6927">MLRIWTVIVLLCVPAVIILFTGRPLVVEDPAHRSPMYWRRQGAVFLLLLALLVGVSWLVTL</sequence>
<reference evidence="2 3" key="1">
    <citation type="submission" date="2024-10" db="EMBL/GenBank/DDBJ databases">
        <title>The Natural Products Discovery Center: Release of the First 8490 Sequenced Strains for Exploring Actinobacteria Biosynthetic Diversity.</title>
        <authorList>
            <person name="Kalkreuter E."/>
            <person name="Kautsar S.A."/>
            <person name="Yang D."/>
            <person name="Bader C.D."/>
            <person name="Teijaro C.N."/>
            <person name="Fluegel L."/>
            <person name="Davis C.M."/>
            <person name="Simpson J.R."/>
            <person name="Lauterbach L."/>
            <person name="Steele A.D."/>
            <person name="Gui C."/>
            <person name="Meng S."/>
            <person name="Li G."/>
            <person name="Viehrig K."/>
            <person name="Ye F."/>
            <person name="Su P."/>
            <person name="Kiefer A.F."/>
            <person name="Nichols A."/>
            <person name="Cepeda A.J."/>
            <person name="Yan W."/>
            <person name="Fan B."/>
            <person name="Jiang Y."/>
            <person name="Adhikari A."/>
            <person name="Zheng C.-J."/>
            <person name="Schuster L."/>
            <person name="Cowan T.M."/>
            <person name="Smanski M.J."/>
            <person name="Chevrette M.G."/>
            <person name="De Carvalho L.P.S."/>
            <person name="Shen B."/>
        </authorList>
    </citation>
    <scope>NUCLEOTIDE SEQUENCE [LARGE SCALE GENOMIC DNA]</scope>
    <source>
        <strain evidence="2 3">NPDC049639</strain>
    </source>
</reference>
<name>A0ABW8AL31_9ACTN</name>
<keyword evidence="1" id="KW-0812">Transmembrane</keyword>
<keyword evidence="1" id="KW-0472">Membrane</keyword>
<organism evidence="2 3">
    <name type="scientific">Spongisporangium articulatum</name>
    <dbReference type="NCBI Taxonomy" id="3362603"/>
    <lineage>
        <taxon>Bacteria</taxon>
        <taxon>Bacillati</taxon>
        <taxon>Actinomycetota</taxon>
        <taxon>Actinomycetes</taxon>
        <taxon>Kineosporiales</taxon>
        <taxon>Kineosporiaceae</taxon>
        <taxon>Spongisporangium</taxon>
    </lineage>
</organism>
<dbReference type="Proteomes" id="UP001612915">
    <property type="component" value="Unassembled WGS sequence"/>
</dbReference>
<protein>
    <submittedName>
        <fullName evidence="2">Uncharacterized protein</fullName>
    </submittedName>
</protein>
<evidence type="ECO:0000313" key="3">
    <source>
        <dbReference type="Proteomes" id="UP001612915"/>
    </source>
</evidence>
<feature type="transmembrane region" description="Helical" evidence="1">
    <location>
        <begin position="43"/>
        <end position="60"/>
    </location>
</feature>
<keyword evidence="1" id="KW-1133">Transmembrane helix</keyword>
<dbReference type="EMBL" id="JBITLV010000002">
    <property type="protein sequence ID" value="MFI7587080.1"/>
    <property type="molecule type" value="Genomic_DNA"/>
</dbReference>
<proteinExistence type="predicted"/>
<feature type="transmembrane region" description="Helical" evidence="1">
    <location>
        <begin position="6"/>
        <end position="22"/>
    </location>
</feature>
<accession>A0ABW8AL31</accession>
<keyword evidence="3" id="KW-1185">Reference proteome</keyword>
<comment type="caution">
    <text evidence="2">The sequence shown here is derived from an EMBL/GenBank/DDBJ whole genome shotgun (WGS) entry which is preliminary data.</text>
</comment>